<protein>
    <submittedName>
        <fullName evidence="2">Uncharacterized protein</fullName>
    </submittedName>
</protein>
<feature type="compositionally biased region" description="Polar residues" evidence="1">
    <location>
        <begin position="379"/>
        <end position="390"/>
    </location>
</feature>
<feature type="compositionally biased region" description="Low complexity" evidence="1">
    <location>
        <begin position="236"/>
        <end position="250"/>
    </location>
</feature>
<feature type="region of interest" description="Disordered" evidence="1">
    <location>
        <begin position="1"/>
        <end position="23"/>
    </location>
</feature>
<feature type="region of interest" description="Disordered" evidence="1">
    <location>
        <begin position="424"/>
        <end position="568"/>
    </location>
</feature>
<feature type="region of interest" description="Disordered" evidence="1">
    <location>
        <begin position="336"/>
        <end position="400"/>
    </location>
</feature>
<organism evidence="2 3">
    <name type="scientific">Marasmius crinis-equi</name>
    <dbReference type="NCBI Taxonomy" id="585013"/>
    <lineage>
        <taxon>Eukaryota</taxon>
        <taxon>Fungi</taxon>
        <taxon>Dikarya</taxon>
        <taxon>Basidiomycota</taxon>
        <taxon>Agaricomycotina</taxon>
        <taxon>Agaricomycetes</taxon>
        <taxon>Agaricomycetidae</taxon>
        <taxon>Agaricales</taxon>
        <taxon>Marasmiineae</taxon>
        <taxon>Marasmiaceae</taxon>
        <taxon>Marasmius</taxon>
    </lineage>
</organism>
<reference evidence="2 3" key="1">
    <citation type="submission" date="2024-02" db="EMBL/GenBank/DDBJ databases">
        <title>A draft genome for the cacao thread blight pathogen Marasmius crinis-equi.</title>
        <authorList>
            <person name="Cohen S.P."/>
            <person name="Baruah I.K."/>
            <person name="Amoako-Attah I."/>
            <person name="Bukari Y."/>
            <person name="Meinhardt L.W."/>
            <person name="Bailey B.A."/>
        </authorList>
    </citation>
    <scope>NUCLEOTIDE SEQUENCE [LARGE SCALE GENOMIC DNA]</scope>
    <source>
        <strain evidence="2 3">GH-76</strain>
    </source>
</reference>
<comment type="caution">
    <text evidence="2">The sequence shown here is derived from an EMBL/GenBank/DDBJ whole genome shotgun (WGS) entry which is preliminary data.</text>
</comment>
<feature type="compositionally biased region" description="Polar residues" evidence="1">
    <location>
        <begin position="424"/>
        <end position="448"/>
    </location>
</feature>
<feature type="compositionally biased region" description="Polar residues" evidence="1">
    <location>
        <begin position="555"/>
        <end position="568"/>
    </location>
</feature>
<evidence type="ECO:0000313" key="2">
    <source>
        <dbReference type="EMBL" id="KAL0580813.1"/>
    </source>
</evidence>
<feature type="compositionally biased region" description="Basic residues" evidence="1">
    <location>
        <begin position="529"/>
        <end position="539"/>
    </location>
</feature>
<sequence>MNGGNASTSQNGRSSKWTFAPRMGESIRHERNCGICDEYTRHILDADMNGDPSLDGAREALRRHLLHELEQCKQEIERLRKERDGSRTSSFATDGGNNSIYQKGGQSRWSLSSRMGESIRHERNCKICDEYTRHVLDADMNGECTLDAARSALRNHLLREHEECKKEIARLLKDLNDSRASSRRTPSSSSQPKAPHDTNSILQNELNASINEVYTSLLGSPRSYTAASVYETTQSLTEPPKLTNTTTTKPSDGSIHPNANLPVRNTASPVLTYPEAQAEQHNADPSALADNPMKTAPAVKEEPDDISTLTPLQLPSTTTKLAQSQDILQNGSADVLLKRDGGSPTAHHPSRSASPTLRMPAPSGMASGTILPSAVGKKQFTQPPAQSQTAKPPVPISIPPQTAIQSAAPAIVIGVSIEQSGSWAANTTGHSQNTHPPVSITSPCQASAQKVAPESLLGSAEPRRTNPPTPKSGPSQIPVHPRSALGSSPTRDSEPRTVNQHTLSSPTSEPVEGIPAKRLINTDGPPECRRKRARTKHGDKKLQDTPGVRPEPEHTSSPTFNKPNTIDT</sequence>
<feature type="compositionally biased region" description="Polar residues" evidence="1">
    <location>
        <begin position="1"/>
        <end position="17"/>
    </location>
</feature>
<feature type="compositionally biased region" description="Polar residues" evidence="1">
    <location>
        <begin position="485"/>
        <end position="508"/>
    </location>
</feature>
<keyword evidence="3" id="KW-1185">Reference proteome</keyword>
<dbReference type="Proteomes" id="UP001465976">
    <property type="component" value="Unassembled WGS sequence"/>
</dbReference>
<accession>A0ABR3FZ42</accession>
<proteinExistence type="predicted"/>
<dbReference type="EMBL" id="JBAHYK010000022">
    <property type="protein sequence ID" value="KAL0580813.1"/>
    <property type="molecule type" value="Genomic_DNA"/>
</dbReference>
<feature type="region of interest" description="Disordered" evidence="1">
    <location>
        <begin position="235"/>
        <end position="265"/>
    </location>
</feature>
<feature type="compositionally biased region" description="Polar residues" evidence="1">
    <location>
        <begin position="87"/>
        <end position="109"/>
    </location>
</feature>
<evidence type="ECO:0000313" key="3">
    <source>
        <dbReference type="Proteomes" id="UP001465976"/>
    </source>
</evidence>
<name>A0ABR3FZ42_9AGAR</name>
<feature type="region of interest" description="Disordered" evidence="1">
    <location>
        <begin position="78"/>
        <end position="109"/>
    </location>
</feature>
<evidence type="ECO:0000256" key="1">
    <source>
        <dbReference type="SAM" id="MobiDB-lite"/>
    </source>
</evidence>
<gene>
    <name evidence="2" type="ORF">V5O48_001189</name>
</gene>
<feature type="region of interest" description="Disordered" evidence="1">
    <location>
        <begin position="175"/>
        <end position="199"/>
    </location>
</feature>